<dbReference type="EMBL" id="CP000109">
    <property type="protein sequence ID" value="ABB40965.1"/>
    <property type="molecule type" value="Genomic_DNA"/>
</dbReference>
<dbReference type="AlphaFoldDB" id="Q31IQ8"/>
<dbReference type="KEGG" id="tcx:Tcr_0369"/>
<reference evidence="1" key="1">
    <citation type="submission" date="2006-07" db="EMBL/GenBank/DDBJ databases">
        <title>Complete sequence of Thiomicrospira crunogena XCL-2.</title>
        <authorList>
            <consortium name="US DOE Joint Genome Institute"/>
            <person name="Copeland A."/>
            <person name="Lucas S."/>
            <person name="Lapidus A."/>
            <person name="Barry K."/>
            <person name="Detter J.C."/>
            <person name="Glavina del Rio T."/>
            <person name="Hammon N."/>
            <person name="Israni S."/>
            <person name="Dalin E."/>
            <person name="Tice H."/>
            <person name="Pitluck S."/>
            <person name="Chain P."/>
            <person name="Malfatti S."/>
            <person name="Shin M."/>
            <person name="Vergez L."/>
            <person name="Schmutz J."/>
            <person name="Larimer F."/>
            <person name="Land M."/>
            <person name="Hauser L."/>
            <person name="Kyrpides N."/>
            <person name="Lykidis A."/>
            <person name="Scott K.M."/>
            <person name="Sievert S."/>
            <person name="Kerfeld C."/>
            <person name="Freyermuth S."/>
            <person name="Dobrinski K."/>
            <person name="Boller A."/>
            <person name="Fitzpatrick K."/>
            <person name="Thoma P."/>
            <person name="Moore J."/>
            <person name="Richardson P."/>
        </authorList>
    </citation>
    <scope>NUCLEOTIDE SEQUENCE</scope>
    <source>
        <strain evidence="1">XCL-2</strain>
    </source>
</reference>
<evidence type="ECO:0000313" key="1">
    <source>
        <dbReference type="EMBL" id="ABB40965.1"/>
    </source>
</evidence>
<dbReference type="STRING" id="317025.Tcr_0369"/>
<organism evidence="1">
    <name type="scientific">Hydrogenovibrio crunogenus (strain DSM 25203 / XCL-2)</name>
    <name type="common">Thiomicrospira crunogena</name>
    <dbReference type="NCBI Taxonomy" id="317025"/>
    <lineage>
        <taxon>Bacteria</taxon>
        <taxon>Pseudomonadati</taxon>
        <taxon>Pseudomonadota</taxon>
        <taxon>Gammaproteobacteria</taxon>
        <taxon>Thiotrichales</taxon>
        <taxon>Piscirickettsiaceae</taxon>
        <taxon>Hydrogenovibrio</taxon>
    </lineage>
</organism>
<sequence>MKFLDTLDQELRHLLEDQKTDTTMGNLEDVGYKISTVELPLKVKEKLLAALHRMVAKLKTLPVLIWWGRHYQLFKIGLMIKVQNSKAFKSQSGWLFMTITTTSSQASKAQNISTITQAFLMVLFALKKY</sequence>
<accession>Q31IQ8</accession>
<protein>
    <submittedName>
        <fullName evidence="1">Uncharacterized protein</fullName>
    </submittedName>
</protein>
<proteinExistence type="predicted"/>
<gene>
    <name evidence="1" type="ordered locus">Tcr_0369</name>
</gene>
<dbReference type="HOGENOM" id="CLU_1947841_0_0_6"/>
<name>Q31IQ8_HYDCU</name>